<evidence type="ECO:0000313" key="2">
    <source>
        <dbReference type="EMBL" id="DAA02536.1"/>
    </source>
</evidence>
<evidence type="ECO:0000256" key="1">
    <source>
        <dbReference type="SAM" id="SignalP"/>
    </source>
</evidence>
<reference evidence="2" key="1">
    <citation type="journal article" date="2003" name="Genome Biol.">
        <title>An integrated gene annotation and transcriptional profiling approach towards the full gene content of the Drosophila genome.</title>
        <authorList>
            <person name="Hild M."/>
            <person name="Beckmann B."/>
            <person name="Haas S.A."/>
            <person name="Koch B."/>
            <person name="Solovyev V."/>
            <person name="Busold C."/>
            <person name="Fellenberg K."/>
            <person name="Boutros M."/>
            <person name="Vingron M."/>
            <person name="Sauer F."/>
            <person name="Hoheisel J.D."/>
            <person name="Paro R."/>
        </authorList>
    </citation>
    <scope>NUCLEOTIDE SEQUENCE</scope>
</reference>
<sequence length="130" mass="14460">MRFAHSFMQSSMLLLLLLLLLQRGCCRWSMMGCNNNNHAANSKNNFSMLATIGRFWTAPFPPPRNMEVDPEVDVDHLDLNSQLANGGMLMLLPGHVPAIYKHGLLSEFCGCGEHPNSRTSGHQDIGTPEH</sequence>
<protein>
    <submittedName>
        <fullName evidence="2">HDC06620</fullName>
    </submittedName>
</protein>
<gene>
    <name evidence="2" type="ORF">HDC06620</name>
</gene>
<name>Q6IGC8_DROME</name>
<proteinExistence type="predicted"/>
<dbReference type="EMBL" id="BK003838">
    <property type="protein sequence ID" value="DAA02536.1"/>
    <property type="molecule type" value="Genomic_DNA"/>
</dbReference>
<accession>Q6IGC8</accession>
<dbReference type="AlphaFoldDB" id="Q6IGC8"/>
<keyword evidence="1" id="KW-0732">Signal</keyword>
<organism evidence="2">
    <name type="scientific">Drosophila melanogaster</name>
    <name type="common">Fruit fly</name>
    <dbReference type="NCBI Taxonomy" id="7227"/>
    <lineage>
        <taxon>Eukaryota</taxon>
        <taxon>Metazoa</taxon>
        <taxon>Ecdysozoa</taxon>
        <taxon>Arthropoda</taxon>
        <taxon>Hexapoda</taxon>
        <taxon>Insecta</taxon>
        <taxon>Pterygota</taxon>
        <taxon>Neoptera</taxon>
        <taxon>Endopterygota</taxon>
        <taxon>Diptera</taxon>
        <taxon>Brachycera</taxon>
        <taxon>Muscomorpha</taxon>
        <taxon>Ephydroidea</taxon>
        <taxon>Drosophilidae</taxon>
        <taxon>Drosophila</taxon>
        <taxon>Sophophora</taxon>
    </lineage>
</organism>
<feature type="signal peptide" evidence="1">
    <location>
        <begin position="1"/>
        <end position="26"/>
    </location>
</feature>
<feature type="chain" id="PRO_5004275789" evidence="1">
    <location>
        <begin position="27"/>
        <end position="130"/>
    </location>
</feature>